<evidence type="ECO:0000256" key="1">
    <source>
        <dbReference type="SAM" id="MobiDB-lite"/>
    </source>
</evidence>
<comment type="caution">
    <text evidence="3">The sequence shown here is derived from an EMBL/GenBank/DDBJ whole genome shotgun (WGS) entry which is preliminary data.</text>
</comment>
<dbReference type="SMART" id="SM01100">
    <property type="entry name" value="CRAL_TRIO_N"/>
    <property type="match status" value="1"/>
</dbReference>
<feature type="domain" description="CRAL-TRIO" evidence="2">
    <location>
        <begin position="122"/>
        <end position="281"/>
    </location>
</feature>
<dbReference type="Gene3D" id="3.40.525.10">
    <property type="entry name" value="CRAL-TRIO lipid binding domain"/>
    <property type="match status" value="1"/>
</dbReference>
<dbReference type="InterPro" id="IPR011074">
    <property type="entry name" value="CRAL/TRIO_N_dom"/>
</dbReference>
<evidence type="ECO:0000313" key="3">
    <source>
        <dbReference type="EMBL" id="CAH7674167.1"/>
    </source>
</evidence>
<evidence type="ECO:0000313" key="4">
    <source>
        <dbReference type="EMBL" id="CAH7689188.1"/>
    </source>
</evidence>
<feature type="region of interest" description="Disordered" evidence="1">
    <location>
        <begin position="345"/>
        <end position="364"/>
    </location>
</feature>
<dbReference type="PANTHER" id="PTHR46590">
    <property type="entry name" value="PHOSPHATIDYLINOSITOL TRANSFER PROTEIN CSR1-RELATED"/>
    <property type="match status" value="1"/>
</dbReference>
<dbReference type="EMBL" id="CALTRL010006048">
    <property type="protein sequence ID" value="CAH7689188.1"/>
    <property type="molecule type" value="Genomic_DNA"/>
</dbReference>
<dbReference type="SMART" id="SM00516">
    <property type="entry name" value="SEC14"/>
    <property type="match status" value="1"/>
</dbReference>
<dbReference type="Proteomes" id="UP001153365">
    <property type="component" value="Unassembled WGS sequence"/>
</dbReference>
<dbReference type="InterPro" id="IPR036273">
    <property type="entry name" value="CRAL/TRIO_N_dom_sf"/>
</dbReference>
<dbReference type="CDD" id="cd00170">
    <property type="entry name" value="SEC14"/>
    <property type="match status" value="1"/>
</dbReference>
<keyword evidence="5" id="KW-1185">Reference proteome</keyword>
<proteinExistence type="predicted"/>
<dbReference type="InterPro" id="IPR001251">
    <property type="entry name" value="CRAL-TRIO_dom"/>
</dbReference>
<feature type="region of interest" description="Disordered" evidence="1">
    <location>
        <begin position="1"/>
        <end position="23"/>
    </location>
</feature>
<evidence type="ECO:0000313" key="5">
    <source>
        <dbReference type="Proteomes" id="UP001153365"/>
    </source>
</evidence>
<feature type="region of interest" description="Disordered" evidence="1">
    <location>
        <begin position="272"/>
        <end position="307"/>
    </location>
</feature>
<dbReference type="PANTHER" id="PTHR46590:SF1">
    <property type="entry name" value="PHOSPHATIDYLINOSITOL TRANSFER PROTEIN CSR1"/>
    <property type="match status" value="1"/>
</dbReference>
<dbReference type="EMBL" id="CALTRL010001929">
    <property type="protein sequence ID" value="CAH7674167.1"/>
    <property type="molecule type" value="Genomic_DNA"/>
</dbReference>
<name>A0AAV0AWG7_PHAPC</name>
<dbReference type="SUPFAM" id="SSF52087">
    <property type="entry name" value="CRAL/TRIO domain"/>
    <property type="match status" value="1"/>
</dbReference>
<dbReference type="SUPFAM" id="SSF46938">
    <property type="entry name" value="CRAL/TRIO N-terminal domain"/>
    <property type="match status" value="1"/>
</dbReference>
<dbReference type="Pfam" id="PF03765">
    <property type="entry name" value="CRAL_TRIO_N"/>
    <property type="match status" value="1"/>
</dbReference>
<protein>
    <submittedName>
        <fullName evidence="3">CRAL-TRIO domain-containing protein</fullName>
    </submittedName>
</protein>
<organism evidence="3 5">
    <name type="scientific">Phakopsora pachyrhizi</name>
    <name type="common">Asian soybean rust disease fungus</name>
    <dbReference type="NCBI Taxonomy" id="170000"/>
    <lineage>
        <taxon>Eukaryota</taxon>
        <taxon>Fungi</taxon>
        <taxon>Dikarya</taxon>
        <taxon>Basidiomycota</taxon>
        <taxon>Pucciniomycotina</taxon>
        <taxon>Pucciniomycetes</taxon>
        <taxon>Pucciniales</taxon>
        <taxon>Phakopsoraceae</taxon>
        <taxon>Phakopsora</taxon>
    </lineage>
</organism>
<dbReference type="InterPro" id="IPR036865">
    <property type="entry name" value="CRAL-TRIO_dom_sf"/>
</dbReference>
<dbReference type="PROSITE" id="PS50191">
    <property type="entry name" value="CRAL_TRIO"/>
    <property type="match status" value="1"/>
</dbReference>
<reference evidence="3" key="1">
    <citation type="submission" date="2022-06" db="EMBL/GenBank/DDBJ databases">
        <authorList>
            <consortium name="SYNGENTA / RWTH Aachen University"/>
        </authorList>
    </citation>
    <scope>NUCLEOTIDE SEQUENCE</scope>
</reference>
<dbReference type="InterPro" id="IPR052432">
    <property type="entry name" value="PITP/CRAL-TRIO"/>
</dbReference>
<gene>
    <name evidence="4" type="ORF">PPACK8108_LOCUS24245</name>
    <name evidence="3" type="ORF">PPACK8108_LOCUS9078</name>
</gene>
<feature type="compositionally biased region" description="Basic and acidic residues" evidence="1">
    <location>
        <begin position="349"/>
        <end position="364"/>
    </location>
</feature>
<dbReference type="Pfam" id="PF00650">
    <property type="entry name" value="CRAL_TRIO"/>
    <property type="match status" value="1"/>
</dbReference>
<evidence type="ECO:0000259" key="2">
    <source>
        <dbReference type="PROSITE" id="PS50191"/>
    </source>
</evidence>
<sequence>MSPKDKAEDIQVEPDQEHFPSLTPNNLKDLKRFWIRLNSILYPTESDPMRPEDQQLHKSMIDAYELQEFQLSFWNWIMMDDPDTMVCKFLRARKFEVFESLKMLINCLRWRIERKVDQIIESDEIGNQLKTGKAFVHGFDKKGCPIFRITASKHISGAQAPEIVEDFVIYSIESIRLFMIPPNESATILVDLGGFGTSNMDWKCTSFMTNCLEAYYPETLHCSVINRAPWIFTGIWKVIQSMLDPVVKEKVIFSKNEQDLQRMISKSNLLKSESGDSDFEWSYSKPSSSSSTLTTSTETSTEVPKEDQELLKAKELSTRLKLIEIFNALNHAWLKVQQTRINNANSNVDSKDKDQEDNAKNDKSDDELARLVKARALLKLILRAHYFKLLPLIKSSNVYYRHKNLSHQEPGIVKFYLKNSKKVLSDDEKVLNNKEEGKGANEEQEVKGGNIVVLGQKSCRKSLLARITEELENLKKTKGETGDDPIYSLINQIEIDSL</sequence>
<dbReference type="AlphaFoldDB" id="A0AAV0AWG7"/>
<feature type="compositionally biased region" description="Low complexity" evidence="1">
    <location>
        <begin position="282"/>
        <end position="301"/>
    </location>
</feature>
<accession>A0AAV0AWG7</accession>